<keyword evidence="6" id="KW-0408">Iron</keyword>
<dbReference type="EMBL" id="JAVRQU010000007">
    <property type="protein sequence ID" value="KAK5700527.1"/>
    <property type="molecule type" value="Genomic_DNA"/>
</dbReference>
<dbReference type="GO" id="GO:0046872">
    <property type="term" value="F:metal ion binding"/>
    <property type="evidence" value="ECO:0007669"/>
    <property type="project" value="UniProtKB-KW"/>
</dbReference>
<comment type="cofactor">
    <cofactor evidence="1">
        <name>heme b</name>
        <dbReference type="ChEBI" id="CHEBI:60344"/>
    </cofactor>
</comment>
<protein>
    <recommendedName>
        <fullName evidence="9">Heme haloperoxidase family profile domain-containing protein</fullName>
    </recommendedName>
</protein>
<comment type="caution">
    <text evidence="10">The sequence shown here is derived from an EMBL/GenBank/DDBJ whole genome shotgun (WGS) entry which is preliminary data.</text>
</comment>
<dbReference type="PANTHER" id="PTHR33577">
    <property type="entry name" value="STERIGMATOCYSTIN BIOSYNTHESIS PEROXIDASE STCC-RELATED"/>
    <property type="match status" value="1"/>
</dbReference>
<feature type="chain" id="PRO_5042862962" description="Heme haloperoxidase family profile domain-containing protein" evidence="8">
    <location>
        <begin position="21"/>
        <end position="305"/>
    </location>
</feature>
<evidence type="ECO:0000256" key="5">
    <source>
        <dbReference type="ARBA" id="ARBA00023002"/>
    </source>
</evidence>
<evidence type="ECO:0000256" key="2">
    <source>
        <dbReference type="ARBA" id="ARBA00022559"/>
    </source>
</evidence>
<dbReference type="InterPro" id="IPR000028">
    <property type="entry name" value="Chloroperoxidase"/>
</dbReference>
<reference evidence="10" key="1">
    <citation type="submission" date="2023-08" db="EMBL/GenBank/DDBJ databases">
        <title>Black Yeasts Isolated from many extreme environments.</title>
        <authorList>
            <person name="Coleine C."/>
            <person name="Stajich J.E."/>
            <person name="Selbmann L."/>
        </authorList>
    </citation>
    <scope>NUCLEOTIDE SEQUENCE</scope>
    <source>
        <strain evidence="10">CCFEE 5810</strain>
    </source>
</reference>
<dbReference type="PROSITE" id="PS51405">
    <property type="entry name" value="HEME_HALOPEROXIDASE"/>
    <property type="match status" value="1"/>
</dbReference>
<feature type="signal peptide" evidence="8">
    <location>
        <begin position="1"/>
        <end position="20"/>
    </location>
</feature>
<evidence type="ECO:0000313" key="11">
    <source>
        <dbReference type="Proteomes" id="UP001310594"/>
    </source>
</evidence>
<dbReference type="Proteomes" id="UP001310594">
    <property type="component" value="Unassembled WGS sequence"/>
</dbReference>
<dbReference type="PANTHER" id="PTHR33577:SF9">
    <property type="entry name" value="PEROXIDASE STCC"/>
    <property type="match status" value="1"/>
</dbReference>
<keyword evidence="4" id="KW-0479">Metal-binding</keyword>
<dbReference type="AlphaFoldDB" id="A0AAN7WBK7"/>
<organism evidence="10 11">
    <name type="scientific">Elasticomyces elasticus</name>
    <dbReference type="NCBI Taxonomy" id="574655"/>
    <lineage>
        <taxon>Eukaryota</taxon>
        <taxon>Fungi</taxon>
        <taxon>Dikarya</taxon>
        <taxon>Ascomycota</taxon>
        <taxon>Pezizomycotina</taxon>
        <taxon>Dothideomycetes</taxon>
        <taxon>Dothideomycetidae</taxon>
        <taxon>Mycosphaerellales</taxon>
        <taxon>Teratosphaeriaceae</taxon>
        <taxon>Elasticomyces</taxon>
    </lineage>
</organism>
<proteinExistence type="inferred from homology"/>
<comment type="similarity">
    <text evidence="7">Belongs to the chloroperoxidase family.</text>
</comment>
<feature type="domain" description="Heme haloperoxidase family profile" evidence="9">
    <location>
        <begin position="44"/>
        <end position="254"/>
    </location>
</feature>
<evidence type="ECO:0000256" key="8">
    <source>
        <dbReference type="SAM" id="SignalP"/>
    </source>
</evidence>
<dbReference type="Gene3D" id="1.10.489.10">
    <property type="entry name" value="Chloroperoxidase-like"/>
    <property type="match status" value="1"/>
</dbReference>
<sequence>MPRFVQAVALCVTVYAGATSANLLGVNIPDLLSSLAPAAADDPRFTNFHPPGTGDVRSPCPGLNALANHGFIHHDGKNMTIPHLLEGLAAGMNIGADFTTVIGAAGLLSSPNPLGGSFDLNDLDMHNFPIEHDASLSRQDAYFGNDYSFYDPNWQQVLVAYKGKTKTDIPTAAKAKYNRVNDSMTRNPEFTYGLREFILSYGETALYLQTMGSATSNGVANLNYVRELFEKERLPYDLGWRVSPTPITLTSLGQQILALYAAGPQPVPEGAKVTADSYKDIFEVIVGGSEILANLTGGLSTAVGL</sequence>
<evidence type="ECO:0000256" key="3">
    <source>
        <dbReference type="ARBA" id="ARBA00022617"/>
    </source>
</evidence>
<gene>
    <name evidence="10" type="ORF">LTR97_005044</name>
</gene>
<evidence type="ECO:0000256" key="1">
    <source>
        <dbReference type="ARBA" id="ARBA00001970"/>
    </source>
</evidence>
<accession>A0AAN7WBK7</accession>
<dbReference type="GO" id="GO:0004601">
    <property type="term" value="F:peroxidase activity"/>
    <property type="evidence" value="ECO:0007669"/>
    <property type="project" value="UniProtKB-KW"/>
</dbReference>
<keyword evidence="5" id="KW-0560">Oxidoreductase</keyword>
<evidence type="ECO:0000256" key="6">
    <source>
        <dbReference type="ARBA" id="ARBA00023004"/>
    </source>
</evidence>
<evidence type="ECO:0000256" key="4">
    <source>
        <dbReference type="ARBA" id="ARBA00022723"/>
    </source>
</evidence>
<evidence type="ECO:0000259" key="9">
    <source>
        <dbReference type="PROSITE" id="PS51405"/>
    </source>
</evidence>
<dbReference type="InterPro" id="IPR036851">
    <property type="entry name" value="Chloroperoxidase-like_sf"/>
</dbReference>
<name>A0AAN7WBK7_9PEZI</name>
<keyword evidence="8" id="KW-0732">Signal</keyword>
<dbReference type="SUPFAM" id="SSF47571">
    <property type="entry name" value="Cloroperoxidase"/>
    <property type="match status" value="1"/>
</dbReference>
<evidence type="ECO:0000256" key="7">
    <source>
        <dbReference type="ARBA" id="ARBA00025795"/>
    </source>
</evidence>
<dbReference type="Pfam" id="PF01328">
    <property type="entry name" value="Peroxidase_2"/>
    <property type="match status" value="1"/>
</dbReference>
<keyword evidence="3" id="KW-0349">Heme</keyword>
<evidence type="ECO:0000313" key="10">
    <source>
        <dbReference type="EMBL" id="KAK5700527.1"/>
    </source>
</evidence>
<keyword evidence="2" id="KW-0575">Peroxidase</keyword>